<feature type="transmembrane region" description="Helical" evidence="7">
    <location>
        <begin position="27"/>
        <end position="45"/>
    </location>
</feature>
<comment type="similarity">
    <text evidence="2">Belongs to the major facilitator superfamily. Proton-dependent oligopeptide transporter (POT/PTR) (TC 2.A.17) family.</text>
</comment>
<comment type="subcellular location">
    <subcellularLocation>
        <location evidence="1">Membrane</location>
        <topology evidence="1">Multi-pass membrane protein</topology>
    </subcellularLocation>
</comment>
<dbReference type="Pfam" id="PF00854">
    <property type="entry name" value="PTR2"/>
    <property type="match status" value="1"/>
</dbReference>
<keyword evidence="9" id="KW-1185">Reference proteome</keyword>
<name>A0AAV6X115_9LAMI</name>
<dbReference type="PANTHER" id="PTHR11654">
    <property type="entry name" value="OLIGOPEPTIDE TRANSPORTER-RELATED"/>
    <property type="match status" value="1"/>
</dbReference>
<feature type="transmembrane region" description="Helical" evidence="7">
    <location>
        <begin position="377"/>
        <end position="398"/>
    </location>
</feature>
<feature type="transmembrane region" description="Helical" evidence="7">
    <location>
        <begin position="340"/>
        <end position="357"/>
    </location>
</feature>
<evidence type="ECO:0008006" key="10">
    <source>
        <dbReference type="Google" id="ProtNLM"/>
    </source>
</evidence>
<evidence type="ECO:0000256" key="1">
    <source>
        <dbReference type="ARBA" id="ARBA00004141"/>
    </source>
</evidence>
<organism evidence="8 9">
    <name type="scientific">Buddleja alternifolia</name>
    <dbReference type="NCBI Taxonomy" id="168488"/>
    <lineage>
        <taxon>Eukaryota</taxon>
        <taxon>Viridiplantae</taxon>
        <taxon>Streptophyta</taxon>
        <taxon>Embryophyta</taxon>
        <taxon>Tracheophyta</taxon>
        <taxon>Spermatophyta</taxon>
        <taxon>Magnoliopsida</taxon>
        <taxon>eudicotyledons</taxon>
        <taxon>Gunneridae</taxon>
        <taxon>Pentapetalae</taxon>
        <taxon>asterids</taxon>
        <taxon>lamiids</taxon>
        <taxon>Lamiales</taxon>
        <taxon>Scrophulariaceae</taxon>
        <taxon>Buddlejeae</taxon>
        <taxon>Buddleja</taxon>
    </lineage>
</organism>
<dbReference type="AlphaFoldDB" id="A0AAV6X115"/>
<dbReference type="InterPro" id="IPR000109">
    <property type="entry name" value="POT_fam"/>
</dbReference>
<keyword evidence="3 7" id="KW-0812">Transmembrane</keyword>
<dbReference type="SUPFAM" id="SSF103473">
    <property type="entry name" value="MFS general substrate transporter"/>
    <property type="match status" value="1"/>
</dbReference>
<evidence type="ECO:0000256" key="5">
    <source>
        <dbReference type="ARBA" id="ARBA00023136"/>
    </source>
</evidence>
<comment type="similarity">
    <text evidence="6">Belongs to the major facilitator superfamily. Phosphate:H(+) symporter (TC 2.A.1.9) family.</text>
</comment>
<dbReference type="InterPro" id="IPR036259">
    <property type="entry name" value="MFS_trans_sf"/>
</dbReference>
<evidence type="ECO:0000256" key="4">
    <source>
        <dbReference type="ARBA" id="ARBA00022989"/>
    </source>
</evidence>
<dbReference type="Proteomes" id="UP000826271">
    <property type="component" value="Unassembled WGS sequence"/>
</dbReference>
<evidence type="ECO:0000313" key="8">
    <source>
        <dbReference type="EMBL" id="KAG8376044.1"/>
    </source>
</evidence>
<keyword evidence="4 7" id="KW-1133">Transmembrane helix</keyword>
<protein>
    <recommendedName>
        <fullName evidence="10">Nitrate transporter</fullName>
    </recommendedName>
</protein>
<feature type="transmembrane region" description="Helical" evidence="7">
    <location>
        <begin position="459"/>
        <end position="482"/>
    </location>
</feature>
<dbReference type="EMBL" id="WHWC01000009">
    <property type="protein sequence ID" value="KAG8376044.1"/>
    <property type="molecule type" value="Genomic_DNA"/>
</dbReference>
<dbReference type="CDD" id="cd17416">
    <property type="entry name" value="MFS_NPF1_2"/>
    <property type="match status" value="1"/>
</dbReference>
<evidence type="ECO:0000256" key="7">
    <source>
        <dbReference type="SAM" id="Phobius"/>
    </source>
</evidence>
<feature type="transmembrane region" description="Helical" evidence="7">
    <location>
        <begin position="183"/>
        <end position="208"/>
    </location>
</feature>
<evidence type="ECO:0000256" key="3">
    <source>
        <dbReference type="ARBA" id="ARBA00022692"/>
    </source>
</evidence>
<accession>A0AAV6X115</accession>
<sequence length="576" mass="63396">MVNSENSAKPTQKAALGRRGGLRTMPFIIGNAASGTSALFIWGAISNFMPILGAFLSDSYFGRFLVISGATFTMLMGLVVMWLTAIIQKARPPPCDPQLEICIKPKPGQYAFLFTAFALMSVGAGGIRPCSMAFGADQFDNPKNPNNERVLQSFFNWYYASVGISLMIALTVIVYIQTKFGWIVGFGVPVGLMLLSTVTFFLGSRLYIKVNPNKSLLTGLVQVLVASWKKRHIEDSSDGGHYYLEEGSKLVTPTNKLRHLNKACIIRNREKELKADGSASDPWSLCSVLQVEVLKSLIELLPMWSTGIMIAVTISQHTFPVLQASTLNRRLIGNFDIPPASFGLFGILTLTIWLTLYDRVLVPRLSKHTKSSRGIGVKTRIGVGLFISCLATATAALVERTRRSRALHQGLADTPKAQVDMSAVWLIPQHCLTGLAEAFNAIGQIELYYSQFPKSMASIAVALFALGMAVANLIGSLIVTIVDDVSKRGGRESWVSNNLNKGHYDYYYWILTILSVANLIYFNFCSRGYKCCDEKKVWDEDVVEEDKTTSAHITKETAMVDMPVSKESSSSTYFSA</sequence>
<keyword evidence="5 7" id="KW-0472">Membrane</keyword>
<feature type="transmembrane region" description="Helical" evidence="7">
    <location>
        <begin position="65"/>
        <end position="87"/>
    </location>
</feature>
<dbReference type="GO" id="GO:0016020">
    <property type="term" value="C:membrane"/>
    <property type="evidence" value="ECO:0007669"/>
    <property type="project" value="UniProtKB-SubCell"/>
</dbReference>
<evidence type="ECO:0000256" key="6">
    <source>
        <dbReference type="ARBA" id="ARBA00044504"/>
    </source>
</evidence>
<reference evidence="8" key="1">
    <citation type="submission" date="2019-10" db="EMBL/GenBank/DDBJ databases">
        <authorList>
            <person name="Zhang R."/>
            <person name="Pan Y."/>
            <person name="Wang J."/>
            <person name="Ma R."/>
            <person name="Yu S."/>
        </authorList>
    </citation>
    <scope>NUCLEOTIDE SEQUENCE</scope>
    <source>
        <strain evidence="8">LA-IB0</strain>
        <tissue evidence="8">Leaf</tissue>
    </source>
</reference>
<evidence type="ECO:0000256" key="2">
    <source>
        <dbReference type="ARBA" id="ARBA00005982"/>
    </source>
</evidence>
<dbReference type="Gene3D" id="1.20.1250.20">
    <property type="entry name" value="MFS general substrate transporter like domains"/>
    <property type="match status" value="1"/>
</dbReference>
<gene>
    <name evidence="8" type="ORF">BUALT_Bualt09G0022700</name>
</gene>
<dbReference type="GO" id="GO:0022857">
    <property type="term" value="F:transmembrane transporter activity"/>
    <property type="evidence" value="ECO:0007669"/>
    <property type="project" value="InterPro"/>
</dbReference>
<feature type="transmembrane region" description="Helical" evidence="7">
    <location>
        <begin position="157"/>
        <end position="176"/>
    </location>
</feature>
<evidence type="ECO:0000313" key="9">
    <source>
        <dbReference type="Proteomes" id="UP000826271"/>
    </source>
</evidence>
<proteinExistence type="inferred from homology"/>
<comment type="caution">
    <text evidence="8">The sequence shown here is derived from an EMBL/GenBank/DDBJ whole genome shotgun (WGS) entry which is preliminary data.</text>
</comment>
<feature type="transmembrane region" description="Helical" evidence="7">
    <location>
        <begin position="506"/>
        <end position="526"/>
    </location>
</feature>